<organism evidence="2">
    <name type="scientific">marine metagenome</name>
    <dbReference type="NCBI Taxonomy" id="408172"/>
    <lineage>
        <taxon>unclassified sequences</taxon>
        <taxon>metagenomes</taxon>
        <taxon>ecological metagenomes</taxon>
    </lineage>
</organism>
<sequence>MATILDMALGQAHSADTLICHCFQVTASAIRKAIDEGDAQLVEEVSRLTSAGAGCGSCQCR</sequence>
<evidence type="ECO:0000259" key="1">
    <source>
        <dbReference type="Pfam" id="PF04324"/>
    </source>
</evidence>
<dbReference type="InterPro" id="IPR007419">
    <property type="entry name" value="BFD-like_2Fe2S-bd_dom"/>
</dbReference>
<dbReference type="AlphaFoldDB" id="A0A382KJ20"/>
<protein>
    <recommendedName>
        <fullName evidence="1">BFD-like [2Fe-2S]-binding domain-containing protein</fullName>
    </recommendedName>
</protein>
<proteinExistence type="predicted"/>
<accession>A0A382KJ20</accession>
<evidence type="ECO:0000313" key="2">
    <source>
        <dbReference type="EMBL" id="SVC22701.1"/>
    </source>
</evidence>
<dbReference type="Gene3D" id="1.10.10.1100">
    <property type="entry name" value="BFD-like [2Fe-2S]-binding domain"/>
    <property type="match status" value="1"/>
</dbReference>
<dbReference type="InterPro" id="IPR041854">
    <property type="entry name" value="BFD-like_2Fe2S-bd_dom_sf"/>
</dbReference>
<reference evidence="2" key="1">
    <citation type="submission" date="2018-05" db="EMBL/GenBank/DDBJ databases">
        <authorList>
            <person name="Lanie J.A."/>
            <person name="Ng W.-L."/>
            <person name="Kazmierczak K.M."/>
            <person name="Andrzejewski T.M."/>
            <person name="Davidsen T.M."/>
            <person name="Wayne K.J."/>
            <person name="Tettelin H."/>
            <person name="Glass J.I."/>
            <person name="Rusch D."/>
            <person name="Podicherti R."/>
            <person name="Tsui H.-C.T."/>
            <person name="Winkler M.E."/>
        </authorList>
    </citation>
    <scope>NUCLEOTIDE SEQUENCE</scope>
</reference>
<name>A0A382KJ20_9ZZZZ</name>
<gene>
    <name evidence="2" type="ORF">METZ01_LOCUS275555</name>
</gene>
<dbReference type="EMBL" id="UINC01080083">
    <property type="protein sequence ID" value="SVC22701.1"/>
    <property type="molecule type" value="Genomic_DNA"/>
</dbReference>
<feature type="domain" description="BFD-like [2Fe-2S]-binding" evidence="1">
    <location>
        <begin position="18"/>
        <end position="59"/>
    </location>
</feature>
<dbReference type="Pfam" id="PF04324">
    <property type="entry name" value="Fer2_BFD"/>
    <property type="match status" value="1"/>
</dbReference>
<feature type="non-terminal residue" evidence="2">
    <location>
        <position position="61"/>
    </location>
</feature>